<dbReference type="Pfam" id="PF18917">
    <property type="entry name" value="LiaI-LiaF-like_TM1"/>
    <property type="match status" value="1"/>
</dbReference>
<reference evidence="3 4" key="1">
    <citation type="journal article" date="2005" name="Int. J. Syst. Evol. Microbiol.">
        <title>Bacillus cibi sp. nov., isolated from jeotgal, a traditional Korean fermented seafood.</title>
        <authorList>
            <person name="Yoon J.H."/>
            <person name="Lee C.H."/>
            <person name="Oh T.K."/>
        </authorList>
    </citation>
    <scope>NUCLEOTIDE SEQUENCE [LARGE SCALE GENOMIC DNA]</scope>
    <source>
        <strain evidence="3 4">DSM 16189</strain>
    </source>
</reference>
<comment type="caution">
    <text evidence="3">The sequence shown here is derived from an EMBL/GenBank/DDBJ whole genome shotgun (WGS) entry which is preliminary data.</text>
</comment>
<dbReference type="InterPro" id="IPR043726">
    <property type="entry name" value="LiaI-LiaF-like_TM1"/>
</dbReference>
<gene>
    <name evidence="3" type="ORF">GS18_0212330</name>
</gene>
<keyword evidence="4" id="KW-1185">Reference proteome</keyword>
<feature type="transmembrane region" description="Helical" evidence="1">
    <location>
        <begin position="139"/>
        <end position="158"/>
    </location>
</feature>
<feature type="transmembrane region" description="Helical" evidence="1">
    <location>
        <begin position="84"/>
        <end position="101"/>
    </location>
</feature>
<dbReference type="AlphaFoldDB" id="A0A084GX24"/>
<dbReference type="Proteomes" id="UP000028549">
    <property type="component" value="Unassembled WGS sequence"/>
</dbReference>
<evidence type="ECO:0000259" key="2">
    <source>
        <dbReference type="Pfam" id="PF18917"/>
    </source>
</evidence>
<feature type="transmembrane region" description="Helical" evidence="1">
    <location>
        <begin position="34"/>
        <end position="52"/>
    </location>
</feature>
<keyword evidence="1" id="KW-1133">Transmembrane helix</keyword>
<protein>
    <recommendedName>
        <fullName evidence="2">LiaI-LiaF-like transmembrane region domain-containing protein</fullName>
    </recommendedName>
</protein>
<feature type="transmembrane region" description="Helical" evidence="1">
    <location>
        <begin position="59"/>
        <end position="78"/>
    </location>
</feature>
<keyword evidence="1" id="KW-0472">Membrane</keyword>
<dbReference type="EMBL" id="JNVC02000005">
    <property type="protein sequence ID" value="KEZ51886.1"/>
    <property type="molecule type" value="Genomic_DNA"/>
</dbReference>
<feature type="domain" description="LiaI-LiaF-like transmembrane region" evidence="2">
    <location>
        <begin position="7"/>
        <end position="47"/>
    </location>
</feature>
<feature type="transmembrane region" description="Helical" evidence="1">
    <location>
        <begin position="113"/>
        <end position="133"/>
    </location>
</feature>
<accession>A0A084GX24</accession>
<sequence>MKKSTNFSAYALLAIGFYYALETFQIKLFDQQQSWQTLLILFGLAFLIGGHFDQDENAILPGILLGGLGVHFLCFGQFPDWPEHAPAITFIIGLGIILRSAKTKTGSIQGIILLLLAAFLHFFDSIINGLGWVEQGVQVVQKFWPVLLILGGFYLLFLKKK</sequence>
<dbReference type="STRING" id="246786.GS18_0212330"/>
<keyword evidence="1" id="KW-0812">Transmembrane</keyword>
<dbReference type="OrthoDB" id="2989824at2"/>
<organism evidence="3 4">
    <name type="scientific">Metabacillus indicus</name>
    <name type="common">Bacillus indicus</name>
    <dbReference type="NCBI Taxonomy" id="246786"/>
    <lineage>
        <taxon>Bacteria</taxon>
        <taxon>Bacillati</taxon>
        <taxon>Bacillota</taxon>
        <taxon>Bacilli</taxon>
        <taxon>Bacillales</taxon>
        <taxon>Bacillaceae</taxon>
        <taxon>Metabacillus</taxon>
    </lineage>
</organism>
<name>A0A084GX24_METID</name>
<proteinExistence type="predicted"/>
<dbReference type="RefSeq" id="WP_029279315.1">
    <property type="nucleotide sequence ID" value="NZ_CANLZQ010000001.1"/>
</dbReference>
<evidence type="ECO:0000313" key="4">
    <source>
        <dbReference type="Proteomes" id="UP000028549"/>
    </source>
</evidence>
<evidence type="ECO:0000256" key="1">
    <source>
        <dbReference type="SAM" id="Phobius"/>
    </source>
</evidence>
<evidence type="ECO:0000313" key="3">
    <source>
        <dbReference type="EMBL" id="KEZ51886.1"/>
    </source>
</evidence>
<feature type="transmembrane region" description="Helical" evidence="1">
    <location>
        <begin position="7"/>
        <end position="28"/>
    </location>
</feature>